<dbReference type="EMBL" id="DS547093">
    <property type="protein sequence ID" value="EDR13129.1"/>
    <property type="molecule type" value="Genomic_DNA"/>
</dbReference>
<evidence type="ECO:0000313" key="3">
    <source>
        <dbReference type="Proteomes" id="UP000001194"/>
    </source>
</evidence>
<dbReference type="HOGENOM" id="CLU_644156_0_0_1"/>
<name>B0CWU0_LACBS</name>
<organism evidence="3">
    <name type="scientific">Laccaria bicolor (strain S238N-H82 / ATCC MYA-4686)</name>
    <name type="common">Bicoloured deceiver</name>
    <name type="synonym">Laccaria laccata var. bicolor</name>
    <dbReference type="NCBI Taxonomy" id="486041"/>
    <lineage>
        <taxon>Eukaryota</taxon>
        <taxon>Fungi</taxon>
        <taxon>Dikarya</taxon>
        <taxon>Basidiomycota</taxon>
        <taxon>Agaricomycotina</taxon>
        <taxon>Agaricomycetes</taxon>
        <taxon>Agaricomycetidae</taxon>
        <taxon>Agaricales</taxon>
        <taxon>Agaricineae</taxon>
        <taxon>Hydnangiaceae</taxon>
        <taxon>Laccaria</taxon>
    </lineage>
</organism>
<dbReference type="AlphaFoldDB" id="B0CWU0"/>
<dbReference type="KEGG" id="lbc:LACBIDRAFT_292403"/>
<dbReference type="InParanoid" id="B0CWU0"/>
<gene>
    <name evidence="2" type="ORF">LACBIDRAFT_292403</name>
</gene>
<evidence type="ECO:0000313" key="2">
    <source>
        <dbReference type="EMBL" id="EDR13129.1"/>
    </source>
</evidence>
<keyword evidence="3" id="KW-1185">Reference proteome</keyword>
<accession>B0CWU0</accession>
<reference evidence="2 3" key="1">
    <citation type="journal article" date="2008" name="Nature">
        <title>The genome of Laccaria bicolor provides insights into mycorrhizal symbiosis.</title>
        <authorList>
            <person name="Martin F."/>
            <person name="Aerts A."/>
            <person name="Ahren D."/>
            <person name="Brun A."/>
            <person name="Danchin E.G.J."/>
            <person name="Duchaussoy F."/>
            <person name="Gibon J."/>
            <person name="Kohler A."/>
            <person name="Lindquist E."/>
            <person name="Pereda V."/>
            <person name="Salamov A."/>
            <person name="Shapiro H.J."/>
            <person name="Wuyts J."/>
            <person name="Blaudez D."/>
            <person name="Buee M."/>
            <person name="Brokstein P."/>
            <person name="Canbaeck B."/>
            <person name="Cohen D."/>
            <person name="Courty P.E."/>
            <person name="Coutinho P.M."/>
            <person name="Delaruelle C."/>
            <person name="Detter J.C."/>
            <person name="Deveau A."/>
            <person name="DiFazio S."/>
            <person name="Duplessis S."/>
            <person name="Fraissinet-Tachet L."/>
            <person name="Lucic E."/>
            <person name="Frey-Klett P."/>
            <person name="Fourrey C."/>
            <person name="Feussner I."/>
            <person name="Gay G."/>
            <person name="Grimwood J."/>
            <person name="Hoegger P.J."/>
            <person name="Jain P."/>
            <person name="Kilaru S."/>
            <person name="Labbe J."/>
            <person name="Lin Y.C."/>
            <person name="Legue V."/>
            <person name="Le Tacon F."/>
            <person name="Marmeisse R."/>
            <person name="Melayah D."/>
            <person name="Montanini B."/>
            <person name="Muratet M."/>
            <person name="Nehls U."/>
            <person name="Niculita-Hirzel H."/>
            <person name="Oudot-Le Secq M.P."/>
            <person name="Peter M."/>
            <person name="Quesneville H."/>
            <person name="Rajashekar B."/>
            <person name="Reich M."/>
            <person name="Rouhier N."/>
            <person name="Schmutz J."/>
            <person name="Yin T."/>
            <person name="Chalot M."/>
            <person name="Henrissat B."/>
            <person name="Kuees U."/>
            <person name="Lucas S."/>
            <person name="Van de Peer Y."/>
            <person name="Podila G.K."/>
            <person name="Polle A."/>
            <person name="Pukkila P.J."/>
            <person name="Richardson P.M."/>
            <person name="Rouze P."/>
            <person name="Sanders I.R."/>
            <person name="Stajich J.E."/>
            <person name="Tunlid A."/>
            <person name="Tuskan G."/>
            <person name="Grigoriev I.V."/>
        </authorList>
    </citation>
    <scope>NUCLEOTIDE SEQUENCE [LARGE SCALE GENOMIC DNA]</scope>
    <source>
        <strain evidence="3">S238N-H82 / ATCC MYA-4686</strain>
    </source>
</reference>
<feature type="region of interest" description="Disordered" evidence="1">
    <location>
        <begin position="1"/>
        <end position="44"/>
    </location>
</feature>
<evidence type="ECO:0000256" key="1">
    <source>
        <dbReference type="SAM" id="MobiDB-lite"/>
    </source>
</evidence>
<proteinExistence type="predicted"/>
<sequence length="426" mass="48048">MGLRPYSHVSASSSRTNDEKSGTRATEPSQRREGYTKRAPVSTLDQRKLSPTDWLDLSGVIQPSISFRHKLNGNREWRTCYHKSSGERLPFPPPSSGFFYYHQPPGAPLLSGELRFRLTSNHLPESFNQGEDCLTPEGDAWKIPLFLLYRNPFHRNVYQQLRVDGFVSDALDSKLKSIAQTYVCSRRRGSIILHSLHQVFPVDFSATTKFRFFVVGDSTFQSVSISYPFQMGVEEHGRVSSYTSKGLTMTLLCPNWVVLDGIVLSLFLYIYQLPGTEAEAPASDAHFSHFRLLGCSGYCNNSGRRSLISTTTLTTAKLTPLNNEGDGSEEGTFQLPLPELSVGFWFDDLQQDVNGDVHDYKKTEGDPIKIEQNKFPGFLTNHQVDRGFDSHPGLVLGSPVPRLQKDHNWTRPRLQKTRPAVLVFQI</sequence>
<protein>
    <submittedName>
        <fullName evidence="2">Predicted protein</fullName>
    </submittedName>
</protein>
<dbReference type="RefSeq" id="XP_001875627.1">
    <property type="nucleotide sequence ID" value="XM_001875592.1"/>
</dbReference>
<dbReference type="OrthoDB" id="2750929at2759"/>
<dbReference type="GeneID" id="6071778"/>
<dbReference type="Proteomes" id="UP000001194">
    <property type="component" value="Unassembled WGS sequence"/>
</dbReference>